<name>A0ACC2IPK5_9PLEO</name>
<accession>A0ACC2IPK5</accession>
<protein>
    <submittedName>
        <fullName evidence="1">Uncharacterized protein</fullName>
    </submittedName>
</protein>
<evidence type="ECO:0000313" key="1">
    <source>
        <dbReference type="EMBL" id="KAJ8117156.1"/>
    </source>
</evidence>
<dbReference type="Proteomes" id="UP001153331">
    <property type="component" value="Unassembled WGS sequence"/>
</dbReference>
<comment type="caution">
    <text evidence="1">The sequence shown here is derived from an EMBL/GenBank/DDBJ whole genome shotgun (WGS) entry which is preliminary data.</text>
</comment>
<reference evidence="1" key="1">
    <citation type="submission" date="2022-11" db="EMBL/GenBank/DDBJ databases">
        <title>Genome Sequence of Boeremia exigua.</title>
        <authorList>
            <person name="Buettner E."/>
        </authorList>
    </citation>
    <scope>NUCLEOTIDE SEQUENCE</scope>
    <source>
        <strain evidence="1">CU02</strain>
    </source>
</reference>
<dbReference type="EMBL" id="JAPHNI010000064">
    <property type="protein sequence ID" value="KAJ8117156.1"/>
    <property type="molecule type" value="Genomic_DNA"/>
</dbReference>
<evidence type="ECO:0000313" key="2">
    <source>
        <dbReference type="Proteomes" id="UP001153331"/>
    </source>
</evidence>
<keyword evidence="2" id="KW-1185">Reference proteome</keyword>
<proteinExistence type="predicted"/>
<gene>
    <name evidence="1" type="ORF">OPT61_g1576</name>
</gene>
<sequence>MADTTKPEYVLWPYTPSIAGGAVAAVVFALLTGAHVFKLFKNRTWFCIPFVIGALFETIGYAARAVAHNDTVSKKPYIIQSVLILIAPILFAASIYMILGRLIMRTDAASYSIVRAKWLTKIFVTGDVFCFFIQSGGAGMLVQAKDKDGVKMGENIILGGLILQILIFMFFVIIAGTWHRRLSARPTAASADIPWQKMVLFLYAASAFITIRNMCRVVEYAMGKEAYLLQNEWPLYVYDCLMMIATLAVCITWYNPNIKPGRKNDIEFVSAVSAKVPTIWLAGDSTTAPDGGRNGTEGWGQYLKYSFGDRALVNNSAFAGRSARSFTREGRFDRIAQTIQPGDWVVIEFGINDAGTPLNGSNSTTGDKGRADCPGSGDQTCTVVFNNATEVVQTFPTYVKAAARKYLSLGAAGVILAEQLPTNVWESGNYVYRSPVFAYYSQLAAIELGGPASNVFFVQHGSYAAQAQKLLGKAVVDTNYPMDHTHTAPFLADVSSFRSGFEVWNQSVGELGYQRDRTHRAGKGALSACQRYSSDLSSVGVGALRHDLRYAAVIADQVDGAFAITHVVSIANTMAQGWRQLNVGVIGGGIGGISVAIALRRAGHEVTIYEKHDFAGEVGASVSCAANGTRWLQEWGVDIEKGDPVVLQKLINRDWKTGEPVSTFDLADYEEKWGYAYNMFHRQYMHKMLKDCALQEEGQGIPAKLLVNHADIDIKAGTVTFKNGVQVKHDLLIGADGIGSAVRGILGVHPAKRPADSSCLHANVSTEQAVKLGLVDYSQNAALEYWGGQEGKWDKIVLSPCNGGKLLSYYCFFPREMGDYTTQAWGAEDRPVEELLAPYPELDAQVKAHLAIGVEVQPWRLWVHDPYPYIQKGNVCLLGDAGHPMMPHQSQGACMAIEDAAAIGIIFNKSYFQGDVREALEVYEKVRLPRASRVQAAAAKAAYNINERIGFSANKGTCSTYQVEDEKKKLTIEEMNAYDMYKDVEEKLTQIRGEKFLAPFIAGLPIGLEMPNGVTVGA</sequence>
<organism evidence="1 2">
    <name type="scientific">Boeremia exigua</name>
    <dbReference type="NCBI Taxonomy" id="749465"/>
    <lineage>
        <taxon>Eukaryota</taxon>
        <taxon>Fungi</taxon>
        <taxon>Dikarya</taxon>
        <taxon>Ascomycota</taxon>
        <taxon>Pezizomycotina</taxon>
        <taxon>Dothideomycetes</taxon>
        <taxon>Pleosporomycetidae</taxon>
        <taxon>Pleosporales</taxon>
        <taxon>Pleosporineae</taxon>
        <taxon>Didymellaceae</taxon>
        <taxon>Boeremia</taxon>
    </lineage>
</organism>